<dbReference type="Gene3D" id="3.40.50.10190">
    <property type="entry name" value="BRCT domain"/>
    <property type="match status" value="1"/>
</dbReference>
<feature type="compositionally biased region" description="Low complexity" evidence="1">
    <location>
        <begin position="258"/>
        <end position="294"/>
    </location>
</feature>
<accession>A0A9P4K893</accession>
<protein>
    <recommendedName>
        <fullName evidence="2">BRCT domain-containing protein</fullName>
    </recommendedName>
</protein>
<feature type="compositionally biased region" description="Low complexity" evidence="1">
    <location>
        <begin position="236"/>
        <end position="251"/>
    </location>
</feature>
<evidence type="ECO:0000256" key="1">
    <source>
        <dbReference type="SAM" id="MobiDB-lite"/>
    </source>
</evidence>
<feature type="compositionally biased region" description="Basic residues" evidence="1">
    <location>
        <begin position="133"/>
        <end position="152"/>
    </location>
</feature>
<feature type="compositionally biased region" description="Basic and acidic residues" evidence="1">
    <location>
        <begin position="539"/>
        <end position="549"/>
    </location>
</feature>
<reference evidence="4" key="1">
    <citation type="journal article" date="2020" name="Stud. Mycol.">
        <title>101 Dothideomycetes genomes: A test case for predicting lifestyles and emergence of pathogens.</title>
        <authorList>
            <person name="Haridas S."/>
            <person name="Albert R."/>
            <person name="Binder M."/>
            <person name="Bloem J."/>
            <person name="LaButti K."/>
            <person name="Salamov A."/>
            <person name="Andreopoulos B."/>
            <person name="Baker S."/>
            <person name="Barry K."/>
            <person name="Bills G."/>
            <person name="Bluhm B."/>
            <person name="Cannon C."/>
            <person name="Castanera R."/>
            <person name="Culley D."/>
            <person name="Daum C."/>
            <person name="Ezra D."/>
            <person name="Gonzalez J."/>
            <person name="Henrissat B."/>
            <person name="Kuo A."/>
            <person name="Liang C."/>
            <person name="Lipzen A."/>
            <person name="Lutzoni F."/>
            <person name="Magnuson J."/>
            <person name="Mondo S."/>
            <person name="Nolan M."/>
            <person name="Ohm R."/>
            <person name="Pangilinan J."/>
            <person name="Park H.-J."/>
            <person name="Ramirez L."/>
            <person name="Alfaro M."/>
            <person name="Sun H."/>
            <person name="Tritt A."/>
            <person name="Yoshinaga Y."/>
            <person name="Zwiers L.-H."/>
            <person name="Turgeon B."/>
            <person name="Goodwin S."/>
            <person name="Spatafora J."/>
            <person name="Crous P."/>
            <person name="Grigoriev I."/>
        </authorList>
    </citation>
    <scope>NUCLEOTIDE SEQUENCE [LARGE SCALE GENOMIC DNA]</scope>
    <source>
        <strain evidence="4">CBS 304.66</strain>
    </source>
</reference>
<feature type="compositionally biased region" description="Basic and acidic residues" evidence="1">
    <location>
        <begin position="562"/>
        <end position="584"/>
    </location>
</feature>
<dbReference type="InterPro" id="IPR001357">
    <property type="entry name" value="BRCT_dom"/>
</dbReference>
<feature type="region of interest" description="Disordered" evidence="1">
    <location>
        <begin position="354"/>
        <end position="400"/>
    </location>
</feature>
<evidence type="ECO:0000259" key="2">
    <source>
        <dbReference type="PROSITE" id="PS50172"/>
    </source>
</evidence>
<keyword evidence="4" id="KW-1185">Reference proteome</keyword>
<dbReference type="OrthoDB" id="342264at2759"/>
<dbReference type="SUPFAM" id="SSF52113">
    <property type="entry name" value="BRCT domain"/>
    <property type="match status" value="1"/>
</dbReference>
<sequence>MGVLKSLTITAAGDLGSGKSNDQLKKWIDANDGKWVPKVQKGITHLVCSKEAWKKKTSAVKQAARLGARIVSYDWLEDSLMARRKVTEKKYLWKNLSENRRKRKAIKRTSKIFDSKTFNEGVMQAKEDTGSGRFRKPSSSRKSKSASFRRRSISVERSPPPVRASSKGGFFQSSLAQLKAIRKKREVGAKAKHGEEEEVKIAGEERETEIKALEDSQGLKVSSSMPTLPYSQVTTPSISEHIPSPSISERTPTPPPTLSSSEPRPQSEPAISPKPSTPPSSATQTSPSQAISTTDIPKTKRLTDLYHVFNDATGFSYNITLVRANLFNFTSTRYNLRLFESNTKPHVYCTFARYTPPPSPSPTSELTLLPGLKEDRPSISKDSTTSSTSSDSNSHATNSTHPNLLAALHTITSPTPSQNTPYRTLLIPQNSDYRTAFTAFRHAFQDLTHLSWEERLLPSARDLQKARAKMLNIEPFVYVRPPSGAPLGIPPPDIPLYVSDDTYIRGALQLPGMHVPLSNEGSIGCSVLRDEEAVQHREEQKIKSEKNGEKVSVAARNRVGKKKSDYRQRPLFRSHDPDTADKNSGKYVGWRAVKREVRPFPAQR</sequence>
<feature type="compositionally biased region" description="Basic and acidic residues" evidence="1">
    <location>
        <begin position="186"/>
        <end position="214"/>
    </location>
</feature>
<dbReference type="InterPro" id="IPR036420">
    <property type="entry name" value="BRCT_dom_sf"/>
</dbReference>
<evidence type="ECO:0000313" key="4">
    <source>
        <dbReference type="Proteomes" id="UP000800093"/>
    </source>
</evidence>
<dbReference type="Proteomes" id="UP000800093">
    <property type="component" value="Unassembled WGS sequence"/>
</dbReference>
<gene>
    <name evidence="3" type="ORF">CC78DRAFT_605294</name>
</gene>
<feature type="compositionally biased region" description="Low complexity" evidence="1">
    <location>
        <begin position="380"/>
        <end position="400"/>
    </location>
</feature>
<dbReference type="AlphaFoldDB" id="A0A9P4K893"/>
<dbReference type="SMART" id="SM00292">
    <property type="entry name" value="BRCT"/>
    <property type="match status" value="1"/>
</dbReference>
<dbReference type="Pfam" id="PF00533">
    <property type="entry name" value="BRCT"/>
    <property type="match status" value="1"/>
</dbReference>
<name>A0A9P4K893_9PLEO</name>
<proteinExistence type="predicted"/>
<comment type="caution">
    <text evidence="3">The sequence shown here is derived from an EMBL/GenBank/DDBJ whole genome shotgun (WGS) entry which is preliminary data.</text>
</comment>
<feature type="region of interest" description="Disordered" evidence="1">
    <location>
        <begin position="539"/>
        <end position="585"/>
    </location>
</feature>
<evidence type="ECO:0000313" key="3">
    <source>
        <dbReference type="EMBL" id="KAF2262863.1"/>
    </source>
</evidence>
<feature type="region of interest" description="Disordered" evidence="1">
    <location>
        <begin position="185"/>
        <end position="296"/>
    </location>
</feature>
<feature type="region of interest" description="Disordered" evidence="1">
    <location>
        <begin position="124"/>
        <end position="169"/>
    </location>
</feature>
<feature type="compositionally biased region" description="Polar residues" evidence="1">
    <location>
        <begin position="219"/>
        <end position="235"/>
    </location>
</feature>
<dbReference type="EMBL" id="ML986635">
    <property type="protein sequence ID" value="KAF2262863.1"/>
    <property type="molecule type" value="Genomic_DNA"/>
</dbReference>
<feature type="domain" description="BRCT" evidence="2">
    <location>
        <begin position="1"/>
        <end position="93"/>
    </location>
</feature>
<dbReference type="PROSITE" id="PS50172">
    <property type="entry name" value="BRCT"/>
    <property type="match status" value="1"/>
</dbReference>
<organism evidence="3 4">
    <name type="scientific">Lojkania enalia</name>
    <dbReference type="NCBI Taxonomy" id="147567"/>
    <lineage>
        <taxon>Eukaryota</taxon>
        <taxon>Fungi</taxon>
        <taxon>Dikarya</taxon>
        <taxon>Ascomycota</taxon>
        <taxon>Pezizomycotina</taxon>
        <taxon>Dothideomycetes</taxon>
        <taxon>Pleosporomycetidae</taxon>
        <taxon>Pleosporales</taxon>
        <taxon>Pleosporales incertae sedis</taxon>
        <taxon>Lojkania</taxon>
    </lineage>
</organism>